<dbReference type="EMBL" id="ML978743">
    <property type="protein sequence ID" value="KAF2084301.1"/>
    <property type="molecule type" value="Genomic_DNA"/>
</dbReference>
<dbReference type="InterPro" id="IPR002938">
    <property type="entry name" value="FAD-bd"/>
</dbReference>
<dbReference type="GO" id="GO:0004497">
    <property type="term" value="F:monooxygenase activity"/>
    <property type="evidence" value="ECO:0007669"/>
    <property type="project" value="UniProtKB-KW"/>
</dbReference>
<comment type="caution">
    <text evidence="7">The sequence shown here is derived from an EMBL/GenBank/DDBJ whole genome shotgun (WGS) entry which is preliminary data.</text>
</comment>
<keyword evidence="5" id="KW-0812">Transmembrane</keyword>
<keyword evidence="2" id="KW-0274">FAD</keyword>
<proteinExistence type="predicted"/>
<dbReference type="Gene3D" id="3.50.50.60">
    <property type="entry name" value="FAD/NAD(P)-binding domain"/>
    <property type="match status" value="1"/>
</dbReference>
<protein>
    <submittedName>
        <fullName evidence="7">FAD/NAD(P)-binding domain-containing protein</fullName>
    </submittedName>
</protein>
<keyword evidence="5" id="KW-0472">Membrane</keyword>
<dbReference type="Pfam" id="PF01494">
    <property type="entry name" value="FAD_binding_3"/>
    <property type="match status" value="1"/>
</dbReference>
<evidence type="ECO:0000259" key="6">
    <source>
        <dbReference type="Pfam" id="PF01494"/>
    </source>
</evidence>
<keyword evidence="8" id="KW-1185">Reference proteome</keyword>
<name>A0A9P4LVP5_9PEZI</name>
<dbReference type="PANTHER" id="PTHR46972">
    <property type="entry name" value="MONOOXYGENASE ASQM-RELATED"/>
    <property type="match status" value="1"/>
</dbReference>
<keyword evidence="1" id="KW-0285">Flavoprotein</keyword>
<dbReference type="Proteomes" id="UP000799776">
    <property type="component" value="Unassembled WGS sequence"/>
</dbReference>
<accession>A0A9P4LVP5</accession>
<dbReference type="InterPro" id="IPR036188">
    <property type="entry name" value="FAD/NAD-bd_sf"/>
</dbReference>
<keyword evidence="3" id="KW-0560">Oxidoreductase</keyword>
<evidence type="ECO:0000256" key="3">
    <source>
        <dbReference type="ARBA" id="ARBA00023002"/>
    </source>
</evidence>
<organism evidence="7 8">
    <name type="scientific">Saccharata proteae CBS 121410</name>
    <dbReference type="NCBI Taxonomy" id="1314787"/>
    <lineage>
        <taxon>Eukaryota</taxon>
        <taxon>Fungi</taxon>
        <taxon>Dikarya</taxon>
        <taxon>Ascomycota</taxon>
        <taxon>Pezizomycotina</taxon>
        <taxon>Dothideomycetes</taxon>
        <taxon>Dothideomycetes incertae sedis</taxon>
        <taxon>Botryosphaeriales</taxon>
        <taxon>Saccharataceae</taxon>
        <taxon>Saccharata</taxon>
    </lineage>
</organism>
<dbReference type="SUPFAM" id="SSF51905">
    <property type="entry name" value="FAD/NAD(P)-binding domain"/>
    <property type="match status" value="1"/>
</dbReference>
<evidence type="ECO:0000313" key="7">
    <source>
        <dbReference type="EMBL" id="KAF2084301.1"/>
    </source>
</evidence>
<feature type="transmembrane region" description="Helical" evidence="5">
    <location>
        <begin position="408"/>
        <end position="427"/>
    </location>
</feature>
<reference evidence="7" key="1">
    <citation type="journal article" date="2020" name="Stud. Mycol.">
        <title>101 Dothideomycetes genomes: a test case for predicting lifestyles and emergence of pathogens.</title>
        <authorList>
            <person name="Haridas S."/>
            <person name="Albert R."/>
            <person name="Binder M."/>
            <person name="Bloem J."/>
            <person name="Labutti K."/>
            <person name="Salamov A."/>
            <person name="Andreopoulos B."/>
            <person name="Baker S."/>
            <person name="Barry K."/>
            <person name="Bills G."/>
            <person name="Bluhm B."/>
            <person name="Cannon C."/>
            <person name="Castanera R."/>
            <person name="Culley D."/>
            <person name="Daum C."/>
            <person name="Ezra D."/>
            <person name="Gonzalez J."/>
            <person name="Henrissat B."/>
            <person name="Kuo A."/>
            <person name="Liang C."/>
            <person name="Lipzen A."/>
            <person name="Lutzoni F."/>
            <person name="Magnuson J."/>
            <person name="Mondo S."/>
            <person name="Nolan M."/>
            <person name="Ohm R."/>
            <person name="Pangilinan J."/>
            <person name="Park H.-J."/>
            <person name="Ramirez L."/>
            <person name="Alfaro M."/>
            <person name="Sun H."/>
            <person name="Tritt A."/>
            <person name="Yoshinaga Y."/>
            <person name="Zwiers L.-H."/>
            <person name="Turgeon B."/>
            <person name="Goodwin S."/>
            <person name="Spatafora J."/>
            <person name="Crous P."/>
            <person name="Grigoriev I."/>
        </authorList>
    </citation>
    <scope>NUCLEOTIDE SEQUENCE</scope>
    <source>
        <strain evidence="7">CBS 121410</strain>
    </source>
</reference>
<feature type="domain" description="FAD-binding" evidence="6">
    <location>
        <begin position="8"/>
        <end position="368"/>
    </location>
</feature>
<keyword evidence="5" id="KW-1133">Transmembrane helix</keyword>
<dbReference type="AlphaFoldDB" id="A0A9P4LVP5"/>
<dbReference type="PANTHER" id="PTHR46972:SF1">
    <property type="entry name" value="FAD DEPENDENT OXIDOREDUCTASE DOMAIN-CONTAINING PROTEIN"/>
    <property type="match status" value="1"/>
</dbReference>
<dbReference type="GO" id="GO:0071949">
    <property type="term" value="F:FAD binding"/>
    <property type="evidence" value="ECO:0007669"/>
    <property type="project" value="InterPro"/>
</dbReference>
<dbReference type="OrthoDB" id="655030at2759"/>
<gene>
    <name evidence="7" type="ORF">K490DRAFT_49559</name>
</gene>
<dbReference type="PRINTS" id="PR00420">
    <property type="entry name" value="RNGMNOXGNASE"/>
</dbReference>
<evidence type="ECO:0000313" key="8">
    <source>
        <dbReference type="Proteomes" id="UP000799776"/>
    </source>
</evidence>
<evidence type="ECO:0000256" key="5">
    <source>
        <dbReference type="SAM" id="Phobius"/>
    </source>
</evidence>
<keyword evidence="4" id="KW-0503">Monooxygenase</keyword>
<evidence type="ECO:0000256" key="1">
    <source>
        <dbReference type="ARBA" id="ARBA00022630"/>
    </source>
</evidence>
<sequence length="428" mass="47248">MSTSTPLSIAIIGAGPVGTLLARLLTLSPVPLSVTIFELDPTPTSRSQGGTLDLHTTTGLAALKAASLYDEFLSYARFDGEAMRLCDKNLKIYISVSQNSSREKSRGAPEIDRMQLRSMLIESLPEGVVRWGWRLLSVSPGNDNKGYTLHFDHNRSESGFDLVVGADGAWSRVRPVLTDKTPYYAGVCGHTFSIPDAETREPELYGLVNRGTIFPLSDGKCLAAQQMGDGSLWVSSMRAMPESYMTEILKTKNGGVDGESVLKELYEDVFKEWDPRIKKFITAADPKSVRPLAINSLPEDSRWTHRRGVTLVGDAAHLMVPFAGEGVNIGMADSMNLAKAIIAAAQSPSPEHALDTNVRKCEEEMWKSAQVHSSTANKMMGEFMFTPGAPRTSVHRWICHKVWSDAPLWYPLVAPLVYAYFFVFRLLW</sequence>
<evidence type="ECO:0000256" key="2">
    <source>
        <dbReference type="ARBA" id="ARBA00022827"/>
    </source>
</evidence>
<evidence type="ECO:0000256" key="4">
    <source>
        <dbReference type="ARBA" id="ARBA00023033"/>
    </source>
</evidence>